<comment type="caution">
    <text evidence="4">The sequence shown here is derived from an EMBL/GenBank/DDBJ whole genome shotgun (WGS) entry which is preliminary data.</text>
</comment>
<proteinExistence type="predicted"/>
<dbReference type="InterPro" id="IPR011083">
    <property type="entry name" value="Phage_tail_collar_dom"/>
</dbReference>
<keyword evidence="5" id="KW-1185">Reference proteome</keyword>
<dbReference type="Pfam" id="PF07484">
    <property type="entry name" value="Collar"/>
    <property type="match status" value="1"/>
</dbReference>
<feature type="chain" id="PRO_5040777107" evidence="2">
    <location>
        <begin position="22"/>
        <end position="201"/>
    </location>
</feature>
<evidence type="ECO:0000313" key="4">
    <source>
        <dbReference type="EMBL" id="MCT7359523.1"/>
    </source>
</evidence>
<evidence type="ECO:0000256" key="2">
    <source>
        <dbReference type="SAM" id="SignalP"/>
    </source>
</evidence>
<accession>A0A9X3ASZ8</accession>
<gene>
    <name evidence="4" type="ORF">NYR02_10855</name>
</gene>
<evidence type="ECO:0000256" key="1">
    <source>
        <dbReference type="SAM" id="MobiDB-lite"/>
    </source>
</evidence>
<dbReference type="Gene3D" id="3.90.1340.10">
    <property type="entry name" value="Phage tail collar domain"/>
    <property type="match status" value="1"/>
</dbReference>
<evidence type="ECO:0000313" key="5">
    <source>
        <dbReference type="Proteomes" id="UP001147830"/>
    </source>
</evidence>
<organism evidence="4 5">
    <name type="scientific">Thalassolituus pacificus</name>
    <dbReference type="NCBI Taxonomy" id="2975440"/>
    <lineage>
        <taxon>Bacteria</taxon>
        <taxon>Pseudomonadati</taxon>
        <taxon>Pseudomonadota</taxon>
        <taxon>Gammaproteobacteria</taxon>
        <taxon>Oceanospirillales</taxon>
        <taxon>Oceanospirillaceae</taxon>
        <taxon>Thalassolituus</taxon>
    </lineage>
</organism>
<protein>
    <submittedName>
        <fullName evidence="4">Tail fiber protein</fullName>
    </submittedName>
</protein>
<dbReference type="Proteomes" id="UP001147830">
    <property type="component" value="Unassembled WGS sequence"/>
</dbReference>
<reference evidence="4" key="2">
    <citation type="submission" date="2022-08" db="EMBL/GenBank/DDBJ databases">
        <authorList>
            <person name="Dong C."/>
        </authorList>
    </citation>
    <scope>NUCLEOTIDE SEQUENCE</scope>
    <source>
        <strain evidence="4">59MF3M-4</strain>
    </source>
</reference>
<reference evidence="4" key="1">
    <citation type="journal article" date="2022" name="Front. Microbiol.">
        <title>Genome-based taxonomic rearrangement of Oceanobacter-related bacteria including the description of Thalassolituus hydrocarbonoclasticus sp. nov. and Thalassolituus pacificus sp. nov. and emended description of the genus Thalassolituus.</title>
        <authorList>
            <person name="Dong C."/>
            <person name="Wei L."/>
            <person name="Wang J."/>
            <person name="Lai Q."/>
            <person name="Huang Z."/>
            <person name="Shao Z."/>
        </authorList>
    </citation>
    <scope>NUCLEOTIDE SEQUENCE</scope>
    <source>
        <strain evidence="4">59MF3M-4</strain>
    </source>
</reference>
<feature type="domain" description="Phage tail collar" evidence="3">
    <location>
        <begin position="28"/>
        <end position="83"/>
    </location>
</feature>
<sequence>MKRYLASLAFVFLLPSAPVTAGSDPFIGEVMWVGYNFCPRGWAPADGRLLPISQNTALYSLLGTYFGGDGRTSFALPDLRGRTSVGAGQGPGLSRVDVGQRGGSESAYLSQSNLPSHNHALPAPVATAEPGNTADPVGSYIADGQRAAIYRKAADTTTTEPMATAGAATGNNGGSQPFSVRDPYQVMTVCIATQGLFPSRD</sequence>
<evidence type="ECO:0000259" key="3">
    <source>
        <dbReference type="Pfam" id="PF07484"/>
    </source>
</evidence>
<feature type="region of interest" description="Disordered" evidence="1">
    <location>
        <begin position="85"/>
        <end position="114"/>
    </location>
</feature>
<dbReference type="InterPro" id="IPR037053">
    <property type="entry name" value="Phage_tail_collar_dom_sf"/>
</dbReference>
<feature type="signal peptide" evidence="2">
    <location>
        <begin position="1"/>
        <end position="21"/>
    </location>
</feature>
<keyword evidence="2" id="KW-0732">Signal</keyword>
<dbReference type="EMBL" id="JAOANI010000019">
    <property type="protein sequence ID" value="MCT7359523.1"/>
    <property type="molecule type" value="Genomic_DNA"/>
</dbReference>
<name>A0A9X3ASZ8_9GAMM</name>
<dbReference type="RefSeq" id="WP_260976391.1">
    <property type="nucleotide sequence ID" value="NZ_JAOANI010000019.1"/>
</dbReference>
<dbReference type="AlphaFoldDB" id="A0A9X3ASZ8"/>
<dbReference type="SUPFAM" id="SSF88874">
    <property type="entry name" value="Receptor-binding domain of short tail fibre protein gp12"/>
    <property type="match status" value="1"/>
</dbReference>